<name>B2HNP5_MYCMM</name>
<keyword evidence="1" id="KW-0175">Coiled coil</keyword>
<feature type="compositionally biased region" description="Basic and acidic residues" evidence="2">
    <location>
        <begin position="938"/>
        <end position="947"/>
    </location>
</feature>
<feature type="region of interest" description="Disordered" evidence="2">
    <location>
        <begin position="938"/>
        <end position="976"/>
    </location>
</feature>
<dbReference type="Proteomes" id="UP000001190">
    <property type="component" value="Chromosome"/>
</dbReference>
<evidence type="ECO:0000256" key="2">
    <source>
        <dbReference type="SAM" id="MobiDB-lite"/>
    </source>
</evidence>
<dbReference type="RefSeq" id="WP_012395484.1">
    <property type="nucleotide sequence ID" value="NC_010612.1"/>
</dbReference>
<dbReference type="EMBL" id="CP000854">
    <property type="protein sequence ID" value="ACC42298.1"/>
    <property type="molecule type" value="Genomic_DNA"/>
</dbReference>
<evidence type="ECO:0000313" key="3">
    <source>
        <dbReference type="EMBL" id="ACC42298.1"/>
    </source>
</evidence>
<evidence type="ECO:0000313" key="4">
    <source>
        <dbReference type="Proteomes" id="UP000001190"/>
    </source>
</evidence>
<organism evidence="3 4">
    <name type="scientific">Mycobacterium marinum (strain ATCC BAA-535 / M)</name>
    <dbReference type="NCBI Taxonomy" id="216594"/>
    <lineage>
        <taxon>Bacteria</taxon>
        <taxon>Bacillati</taxon>
        <taxon>Actinomycetota</taxon>
        <taxon>Actinomycetes</taxon>
        <taxon>Mycobacteriales</taxon>
        <taxon>Mycobacteriaceae</taxon>
        <taxon>Mycobacterium</taxon>
        <taxon>Mycobacterium ulcerans group</taxon>
    </lineage>
</organism>
<reference evidence="3 4" key="1">
    <citation type="journal article" date="2008" name="Genome Res.">
        <title>Insights from the complete genome sequence of Mycobacterium marinum on the evolution of Mycobacterium tuberculosis.</title>
        <authorList>
            <person name="Stinear T.P."/>
            <person name="Seemann T."/>
            <person name="Harrison P.F."/>
            <person name="Jenkin G.A."/>
            <person name="Davies J.K."/>
            <person name="Johnson P.D."/>
            <person name="Abdellah Z."/>
            <person name="Arrowsmith C."/>
            <person name="Chillingworth T."/>
            <person name="Churcher C."/>
            <person name="Clarke K."/>
            <person name="Cronin A."/>
            <person name="Davis P."/>
            <person name="Goodhead I."/>
            <person name="Holroyd N."/>
            <person name="Jagels K."/>
            <person name="Lord A."/>
            <person name="Moule S."/>
            <person name="Mungall K."/>
            <person name="Norbertczak H."/>
            <person name="Quail M.A."/>
            <person name="Rabbinowitsch E."/>
            <person name="Walker D."/>
            <person name="White B."/>
            <person name="Whitehead S."/>
            <person name="Small P.L."/>
            <person name="Brosch R."/>
            <person name="Ramakrishnan L."/>
            <person name="Fischbach M.A."/>
            <person name="Parkhill J."/>
            <person name="Cole S.T."/>
        </authorList>
    </citation>
    <scope>NUCLEOTIDE SEQUENCE [LARGE SCALE GENOMIC DNA]</scope>
    <source>
        <strain evidence="4">ATCC BAA-535 / M</strain>
    </source>
</reference>
<dbReference type="eggNOG" id="COG5412">
    <property type="taxonomic scope" value="Bacteria"/>
</dbReference>
<dbReference type="KEGG" id="mmi:MMAR_3886"/>
<sequence>MPDYNLGRAHGKIEIDYNGSGADEAARDLDRVAKSSADADSSLTKTSRTLKDTDRDFDSAGNSAHGYSVRLHEVRDASEDVDRAENELHRTLLDSRASLEDVQRATEDLDEAHRRHARATEAARAAHRALASELTVGQWVMRGLADLVPNMESRLTQLGRVQQDVSQKSNTLAKGLGAAARAVALLGPEGRAAAGGLEILAKGFDKAGSSASAGSSHIAGFFKQIAGFEAAFGKIAGVSLGVPSLGGLVGLGGASVLQGVVDVADAVRQLSGVLGLLPATVAGVGFSMGTLKIALHGVGDALKDMMADDPKKFLEDIANMGPLAAQSMLQVAQFRDQFKLAGGAIQESFFAKVAADIVPLIQTWLPALTSSMSRVAGIFGTFADHLAKTLMTPQAMQVFETFIDNISAGLQSMLPAITPLANIFAKLTVEGSSFFAEIGGHITNFLSAFDQMLSKAHASGALHDWIQTGINAFGHLVGAVSQFGQAFSQIMTVADKFGGGGLLGFLEKLGTQLNVWTQSSEGQQAMSSFFSTLRTATDAFLPMLKPLTEGLMSIGQAFVQLGVATAPAWQTFFNTFASTMAELGPHIAGIAPAISTFLDNLAAAMIRLTQTLGPQLPQIFQDLANAFVALLPQIPPLVQIFTQLIEHVGPQLPKFFGAVTDLIEQLIPLMPTIIGFIRDFVSAITVLVEIGAGVEKTLKQIIDVILTVGNGIADFIGDLPKNLSGIGDAIAGFFKELPGKALDWGKNLVHGLIQGMLDATGLSGLRNAAKGIVDRIASWFQSSPAKEGPFSGAGYTLIRGQKMVQDMAAGMMAAQPAIASAAASTAAAASGGLGGGRAPLPGGLETAGGALLPDNIAGADNSILDAYLRHQFPDNRGLKGLAKDLGNLLSVFQNGFNLAYQQGLQPLMQVMGMLPGANAQTWRKIPADVLARQQAAEAQRKAFEEQKNPTWGDLGLPQAPSDRTHPTAAGVPGPGNSALEAALRAKGFSDKQIRLIQAFSQVEGNNPAGNPTLGFTDAQLGGATDLQSHVDALAKQFIDRASVAGAFPEGGTDLEQAQWIAKVVGQAGLSADWQGNAQPQDYVQRVLRAMGPAGGKGPSWPQVTGGVPTAGLPIGGWFGAPSPFAGVGTGPSAGVGAPLVQPGVPNLTGLALPDVRGAHSQLALALWAVQQLFPGATLNAGKDDHGIDRGWHPKGQAIDIGFPGNDPQRLAGIAQWLMQFTPDIEQLIFSGPGVSQNILGGKAVPAIDMSGSPYTTGEAGYHGDHVHLAITDQMAQAFAAALGSGAVLPPGAVAGGIGAAAGRGGGQLVLPSGKTVQEVLDSANLSANDRLLQAYLQGNPDLAAQIGAARTPGASDAAVLQALTGIDTTISGLKAQDAIGNENTIRALQATQSQIAQSTGFAQGPTSFSQGLQVAQALGGGAANAITGVIQAIQGGLDSLTATQDIADRLVYGVRNTEDINAIVDDMQKYITFAAQIASATGSILQSIGSVISVAGQGAASAGSGPTGGDPGAAVAAVGQAFELAGMISQLVSGALQAVNAAIDFSQQAYHVAGTYFGRLLSNLVAGPGGTPLMGDVRFLLNTNTGQLLSYSRDNPGNQNALAVPGLLNAAYGYGGGNPNPQVNQQLNVYAGPGQPTGEMLREVVWMVNTSGTTGALAPSNF</sequence>
<accession>B2HNP5</accession>
<dbReference type="OrthoDB" id="3400075at2"/>
<feature type="coiled-coil region" evidence="1">
    <location>
        <begin position="74"/>
        <end position="122"/>
    </location>
</feature>
<proteinExistence type="predicted"/>
<dbReference type="HOGENOM" id="CLU_242101_0_0_11"/>
<evidence type="ECO:0000256" key="1">
    <source>
        <dbReference type="SAM" id="Coils"/>
    </source>
</evidence>
<dbReference type="STRING" id="216594.MMAR_3886"/>
<protein>
    <submittedName>
        <fullName evidence="3">Conserved hypothetical bacteriophage-related membrane protein</fullName>
    </submittedName>
</protein>
<keyword evidence="4" id="KW-1185">Reference proteome</keyword>
<gene>
    <name evidence="3" type="ordered locus">MMAR_3886</name>
</gene>